<dbReference type="SUPFAM" id="SSF48065">
    <property type="entry name" value="DBL homology domain (DH-domain)"/>
    <property type="match status" value="1"/>
</dbReference>
<proteinExistence type="predicted"/>
<feature type="domain" description="DH" evidence="2">
    <location>
        <begin position="1"/>
        <end position="217"/>
    </location>
</feature>
<evidence type="ECO:0000313" key="5">
    <source>
        <dbReference type="WBParaSite" id="ECPE_0000618401-mRNA-1"/>
    </source>
</evidence>
<keyword evidence="1" id="KW-0344">Guanine-nucleotide releasing factor</keyword>
<dbReference type="InterPro" id="IPR000219">
    <property type="entry name" value="DH_dom"/>
</dbReference>
<dbReference type="PROSITE" id="PS50010">
    <property type="entry name" value="DH_2"/>
    <property type="match status" value="1"/>
</dbReference>
<reference evidence="3 4" key="2">
    <citation type="submission" date="2018-11" db="EMBL/GenBank/DDBJ databases">
        <authorList>
            <consortium name="Pathogen Informatics"/>
        </authorList>
    </citation>
    <scope>NUCLEOTIDE SEQUENCE [LARGE SCALE GENOMIC DNA]</scope>
    <source>
        <strain evidence="3 4">Egypt</strain>
    </source>
</reference>
<sequence length="308" mass="34702">MAQYAVTELLETEREYCKAIKPLADLLNRLQMELVIPSDGGPESTVQLPNAVCNSIQGLRTSLRDMMSFSERILLDQLTNCLVNPQQTAECFTKHFEALSHYTHYLIHLENMIKGIQALPGFETDGQFPLTPPVSSNGDFVGADATANESNILWSQRTSISFRYLLELADLPRIRLVAYRGLLRDLARYTARAESDTQDLEQAMICVSQLSRRAEEGVKLWQLIDSTGGPHDRFKELFYNAQTDTILPPALIRLTDLKINERQGIKVDTVNDQTGRLVLLPGHLLFLQKSSPDEKSAGWKICWMHPVG</sequence>
<dbReference type="PANTHER" id="PTHR22826:SF211">
    <property type="entry name" value="LD43457P"/>
    <property type="match status" value="1"/>
</dbReference>
<dbReference type="Gene3D" id="1.20.900.10">
    <property type="entry name" value="Dbl homology (DH) domain"/>
    <property type="match status" value="1"/>
</dbReference>
<dbReference type="Proteomes" id="UP000272942">
    <property type="component" value="Unassembled WGS sequence"/>
</dbReference>
<evidence type="ECO:0000313" key="3">
    <source>
        <dbReference type="EMBL" id="VDP77597.1"/>
    </source>
</evidence>
<evidence type="ECO:0000256" key="1">
    <source>
        <dbReference type="ARBA" id="ARBA00022658"/>
    </source>
</evidence>
<organism evidence="5">
    <name type="scientific">Echinostoma caproni</name>
    <dbReference type="NCBI Taxonomy" id="27848"/>
    <lineage>
        <taxon>Eukaryota</taxon>
        <taxon>Metazoa</taxon>
        <taxon>Spiralia</taxon>
        <taxon>Lophotrochozoa</taxon>
        <taxon>Platyhelminthes</taxon>
        <taxon>Trematoda</taxon>
        <taxon>Digenea</taxon>
        <taxon>Plagiorchiida</taxon>
        <taxon>Echinostomata</taxon>
        <taxon>Echinostomatoidea</taxon>
        <taxon>Echinostomatidae</taxon>
        <taxon>Echinostoma</taxon>
    </lineage>
</organism>
<name>A0A183AGT6_9TREM</name>
<dbReference type="InterPro" id="IPR035899">
    <property type="entry name" value="DBL_dom_sf"/>
</dbReference>
<dbReference type="InterPro" id="IPR051336">
    <property type="entry name" value="RhoGEF_Guanine_NuclExch_SF"/>
</dbReference>
<accession>A0A183AGT6</accession>
<protein>
    <submittedName>
        <fullName evidence="5">DH domain-containing protein</fullName>
    </submittedName>
</protein>
<dbReference type="GO" id="GO:0005737">
    <property type="term" value="C:cytoplasm"/>
    <property type="evidence" value="ECO:0007669"/>
    <property type="project" value="TreeGrafter"/>
</dbReference>
<dbReference type="GO" id="GO:0005085">
    <property type="term" value="F:guanyl-nucleotide exchange factor activity"/>
    <property type="evidence" value="ECO:0007669"/>
    <property type="project" value="UniProtKB-KW"/>
</dbReference>
<evidence type="ECO:0000259" key="2">
    <source>
        <dbReference type="PROSITE" id="PS50010"/>
    </source>
</evidence>
<dbReference type="PANTHER" id="PTHR22826">
    <property type="entry name" value="RHO GUANINE EXCHANGE FACTOR-RELATED"/>
    <property type="match status" value="1"/>
</dbReference>
<dbReference type="AlphaFoldDB" id="A0A183AGT6"/>
<dbReference type="WBParaSite" id="ECPE_0000618401-mRNA-1">
    <property type="protein sequence ID" value="ECPE_0000618401-mRNA-1"/>
    <property type="gene ID" value="ECPE_0000618401"/>
</dbReference>
<evidence type="ECO:0000313" key="4">
    <source>
        <dbReference type="Proteomes" id="UP000272942"/>
    </source>
</evidence>
<dbReference type="Pfam" id="PF00621">
    <property type="entry name" value="RhoGEF"/>
    <property type="match status" value="1"/>
</dbReference>
<gene>
    <name evidence="3" type="ORF">ECPE_LOCUS6171</name>
</gene>
<dbReference type="OrthoDB" id="10072266at2759"/>
<keyword evidence="4" id="KW-1185">Reference proteome</keyword>
<reference evidence="5" key="1">
    <citation type="submission" date="2016-06" db="UniProtKB">
        <authorList>
            <consortium name="WormBaseParasite"/>
        </authorList>
    </citation>
    <scope>IDENTIFICATION</scope>
</reference>
<dbReference type="EMBL" id="UZAN01043122">
    <property type="protein sequence ID" value="VDP77597.1"/>
    <property type="molecule type" value="Genomic_DNA"/>
</dbReference>